<reference evidence="2 3" key="1">
    <citation type="submission" date="2020-04" db="EMBL/GenBank/DDBJ databases">
        <title>Perkinsus olseni comparative genomics.</title>
        <authorList>
            <person name="Bogema D.R."/>
        </authorList>
    </citation>
    <scope>NUCLEOTIDE SEQUENCE [LARGE SCALE GENOMIC DNA]</scope>
    <source>
        <strain evidence="2 3">ATCC PRA-207</strain>
    </source>
</reference>
<dbReference type="GO" id="GO:0006508">
    <property type="term" value="P:proteolysis"/>
    <property type="evidence" value="ECO:0007669"/>
    <property type="project" value="UniProtKB-KW"/>
</dbReference>
<dbReference type="EMBL" id="JABANO010000754">
    <property type="protein sequence ID" value="KAF4758974.1"/>
    <property type="molecule type" value="Genomic_DNA"/>
</dbReference>
<dbReference type="Proteomes" id="UP000553632">
    <property type="component" value="Unassembled WGS sequence"/>
</dbReference>
<evidence type="ECO:0000313" key="3">
    <source>
        <dbReference type="Proteomes" id="UP000553632"/>
    </source>
</evidence>
<protein>
    <submittedName>
        <fullName evidence="2">Ca(2+)-dependent cysteine protease</fullName>
    </submittedName>
</protein>
<sequence>MVTRPFSAETVAQIRFLCPNSTDNEIEAALYKYNGDENMAVNELLNQQEHRSSGRPSNRNYYRQPAAPQVAVGGSSAPLQASVVQPSQSREVTRTAQVQCGQCHQVLTVQMTA</sequence>
<feature type="non-terminal residue" evidence="2">
    <location>
        <position position="1"/>
    </location>
</feature>
<comment type="caution">
    <text evidence="2">The sequence shown here is derived from an EMBL/GenBank/DDBJ whole genome shotgun (WGS) entry which is preliminary data.</text>
</comment>
<dbReference type="GO" id="GO:0008233">
    <property type="term" value="F:peptidase activity"/>
    <property type="evidence" value="ECO:0007669"/>
    <property type="project" value="UniProtKB-KW"/>
</dbReference>
<organism evidence="2 3">
    <name type="scientific">Perkinsus olseni</name>
    <name type="common">Perkinsus atlanticus</name>
    <dbReference type="NCBI Taxonomy" id="32597"/>
    <lineage>
        <taxon>Eukaryota</taxon>
        <taxon>Sar</taxon>
        <taxon>Alveolata</taxon>
        <taxon>Perkinsozoa</taxon>
        <taxon>Perkinsea</taxon>
        <taxon>Perkinsida</taxon>
        <taxon>Perkinsidae</taxon>
        <taxon>Perkinsus</taxon>
    </lineage>
</organism>
<keyword evidence="2" id="KW-0378">Hydrolase</keyword>
<proteinExistence type="predicted"/>
<keyword evidence="2" id="KW-0645">Protease</keyword>
<keyword evidence="3" id="KW-1185">Reference proteome</keyword>
<dbReference type="SUPFAM" id="SSF46934">
    <property type="entry name" value="UBA-like"/>
    <property type="match status" value="1"/>
</dbReference>
<feature type="compositionally biased region" description="Polar residues" evidence="1">
    <location>
        <begin position="77"/>
        <end position="88"/>
    </location>
</feature>
<feature type="region of interest" description="Disordered" evidence="1">
    <location>
        <begin position="47"/>
        <end position="88"/>
    </location>
</feature>
<name>A0A7J6UNX8_PEROL</name>
<gene>
    <name evidence="2" type="primary">MCA1_3</name>
    <name evidence="2" type="ORF">FOZ63_011092</name>
</gene>
<evidence type="ECO:0000313" key="2">
    <source>
        <dbReference type="EMBL" id="KAF4758974.1"/>
    </source>
</evidence>
<accession>A0A7J6UNX8</accession>
<dbReference type="AlphaFoldDB" id="A0A7J6UNX8"/>
<dbReference type="InterPro" id="IPR009060">
    <property type="entry name" value="UBA-like_sf"/>
</dbReference>
<evidence type="ECO:0000256" key="1">
    <source>
        <dbReference type="SAM" id="MobiDB-lite"/>
    </source>
</evidence>